<keyword evidence="5" id="KW-0067">ATP-binding</keyword>
<evidence type="ECO:0000256" key="7">
    <source>
        <dbReference type="SAM" id="MobiDB-lite"/>
    </source>
</evidence>
<dbReference type="PROSITE" id="PS51194">
    <property type="entry name" value="HELICASE_CTER"/>
    <property type="match status" value="1"/>
</dbReference>
<evidence type="ECO:0000256" key="1">
    <source>
        <dbReference type="ARBA" id="ARBA00007025"/>
    </source>
</evidence>
<dbReference type="CDD" id="cd18008">
    <property type="entry name" value="DEXDc_SHPRH-like"/>
    <property type="match status" value="1"/>
</dbReference>
<evidence type="ECO:0000256" key="4">
    <source>
        <dbReference type="ARBA" id="ARBA00022806"/>
    </source>
</evidence>
<dbReference type="GO" id="GO:0005737">
    <property type="term" value="C:cytoplasm"/>
    <property type="evidence" value="ECO:0007669"/>
    <property type="project" value="TreeGrafter"/>
</dbReference>
<dbReference type="SUPFAM" id="SSF52540">
    <property type="entry name" value="P-loop containing nucleoside triphosphate hydrolases"/>
    <property type="match status" value="2"/>
</dbReference>
<protein>
    <submittedName>
        <fullName evidence="11">Uncharacterized protein</fullName>
    </submittedName>
</protein>
<accession>A0A9P4UNV6</accession>
<feature type="region of interest" description="Disordered" evidence="7">
    <location>
        <begin position="697"/>
        <end position="733"/>
    </location>
</feature>
<feature type="domain" description="Helicase C-terminal" evidence="10">
    <location>
        <begin position="767"/>
        <end position="934"/>
    </location>
</feature>
<dbReference type="PROSITE" id="PS51192">
    <property type="entry name" value="HELICASE_ATP_BIND_1"/>
    <property type="match status" value="1"/>
</dbReference>
<feature type="domain" description="Helicase ATP-binding" evidence="9">
    <location>
        <begin position="172"/>
        <end position="361"/>
    </location>
</feature>
<keyword evidence="6" id="KW-0479">Metal-binding</keyword>
<evidence type="ECO:0000256" key="2">
    <source>
        <dbReference type="ARBA" id="ARBA00022741"/>
    </source>
</evidence>
<name>A0A9P4UNV6_9PEZI</name>
<evidence type="ECO:0000256" key="3">
    <source>
        <dbReference type="ARBA" id="ARBA00022801"/>
    </source>
</evidence>
<dbReference type="Pfam" id="PF00176">
    <property type="entry name" value="SNF2-rel_dom"/>
    <property type="match status" value="1"/>
</dbReference>
<dbReference type="SMART" id="SM00487">
    <property type="entry name" value="DEXDc"/>
    <property type="match status" value="1"/>
</dbReference>
<feature type="region of interest" description="Disordered" evidence="7">
    <location>
        <begin position="593"/>
        <end position="684"/>
    </location>
</feature>
<keyword evidence="6" id="KW-0863">Zinc-finger</keyword>
<keyword evidence="2" id="KW-0547">Nucleotide-binding</keyword>
<feature type="domain" description="RING-type" evidence="8">
    <location>
        <begin position="521"/>
        <end position="570"/>
    </location>
</feature>
<dbReference type="InterPro" id="IPR013083">
    <property type="entry name" value="Znf_RING/FYVE/PHD"/>
</dbReference>
<comment type="caution">
    <text evidence="11">The sequence shown here is derived from an EMBL/GenBank/DDBJ whole genome shotgun (WGS) entry which is preliminary data.</text>
</comment>
<dbReference type="GO" id="GO:0008094">
    <property type="term" value="F:ATP-dependent activity, acting on DNA"/>
    <property type="evidence" value="ECO:0007669"/>
    <property type="project" value="TreeGrafter"/>
</dbReference>
<evidence type="ECO:0000259" key="8">
    <source>
        <dbReference type="PROSITE" id="PS50089"/>
    </source>
</evidence>
<evidence type="ECO:0000313" key="11">
    <source>
        <dbReference type="EMBL" id="KAF2719821.1"/>
    </source>
</evidence>
<dbReference type="GO" id="GO:0005524">
    <property type="term" value="F:ATP binding"/>
    <property type="evidence" value="ECO:0007669"/>
    <property type="project" value="UniProtKB-KW"/>
</dbReference>
<reference evidence="11" key="1">
    <citation type="journal article" date="2020" name="Stud. Mycol.">
        <title>101 Dothideomycetes genomes: a test case for predicting lifestyles and emergence of pathogens.</title>
        <authorList>
            <person name="Haridas S."/>
            <person name="Albert R."/>
            <person name="Binder M."/>
            <person name="Bloem J."/>
            <person name="Labutti K."/>
            <person name="Salamov A."/>
            <person name="Andreopoulos B."/>
            <person name="Baker S."/>
            <person name="Barry K."/>
            <person name="Bills G."/>
            <person name="Bluhm B."/>
            <person name="Cannon C."/>
            <person name="Castanera R."/>
            <person name="Culley D."/>
            <person name="Daum C."/>
            <person name="Ezra D."/>
            <person name="Gonzalez J."/>
            <person name="Henrissat B."/>
            <person name="Kuo A."/>
            <person name="Liang C."/>
            <person name="Lipzen A."/>
            <person name="Lutzoni F."/>
            <person name="Magnuson J."/>
            <person name="Mondo S."/>
            <person name="Nolan M."/>
            <person name="Ohm R."/>
            <person name="Pangilinan J."/>
            <person name="Park H.-J."/>
            <person name="Ramirez L."/>
            <person name="Alfaro M."/>
            <person name="Sun H."/>
            <person name="Tritt A."/>
            <person name="Yoshinaga Y."/>
            <person name="Zwiers L.-H."/>
            <person name="Turgeon B."/>
            <person name="Goodwin S."/>
            <person name="Spatafora J."/>
            <person name="Crous P."/>
            <person name="Grigoriev I."/>
        </authorList>
    </citation>
    <scope>NUCLEOTIDE SEQUENCE</scope>
    <source>
        <strain evidence="11">CBS 116435</strain>
    </source>
</reference>
<dbReference type="Pfam" id="PF13920">
    <property type="entry name" value="zf-C3HC4_3"/>
    <property type="match status" value="1"/>
</dbReference>
<feature type="compositionally biased region" description="Basic and acidic residues" evidence="7">
    <location>
        <begin position="651"/>
        <end position="666"/>
    </location>
</feature>
<dbReference type="GO" id="GO:0000724">
    <property type="term" value="P:double-strand break repair via homologous recombination"/>
    <property type="evidence" value="ECO:0007669"/>
    <property type="project" value="TreeGrafter"/>
</dbReference>
<evidence type="ECO:0000259" key="9">
    <source>
        <dbReference type="PROSITE" id="PS51192"/>
    </source>
</evidence>
<comment type="similarity">
    <text evidence="1">Belongs to the SNF2/RAD54 helicase family.</text>
</comment>
<keyword evidence="12" id="KW-1185">Reference proteome</keyword>
<dbReference type="PROSITE" id="PS50089">
    <property type="entry name" value="ZF_RING_2"/>
    <property type="match status" value="1"/>
</dbReference>
<dbReference type="GO" id="GO:0005634">
    <property type="term" value="C:nucleus"/>
    <property type="evidence" value="ECO:0007669"/>
    <property type="project" value="TreeGrafter"/>
</dbReference>
<dbReference type="GO" id="GO:0004386">
    <property type="term" value="F:helicase activity"/>
    <property type="evidence" value="ECO:0007669"/>
    <property type="project" value="UniProtKB-KW"/>
</dbReference>
<dbReference type="Gene3D" id="3.40.50.300">
    <property type="entry name" value="P-loop containing nucleotide triphosphate hydrolases"/>
    <property type="match status" value="1"/>
</dbReference>
<dbReference type="Proteomes" id="UP000799441">
    <property type="component" value="Unassembled WGS sequence"/>
</dbReference>
<dbReference type="SUPFAM" id="SSF57850">
    <property type="entry name" value="RING/U-box"/>
    <property type="match status" value="1"/>
</dbReference>
<dbReference type="SMART" id="SM00490">
    <property type="entry name" value="HELICc"/>
    <property type="match status" value="1"/>
</dbReference>
<dbReference type="Gene3D" id="3.30.40.10">
    <property type="entry name" value="Zinc/RING finger domain, C3HC4 (zinc finger)"/>
    <property type="match status" value="1"/>
</dbReference>
<keyword evidence="6" id="KW-0862">Zinc</keyword>
<dbReference type="OrthoDB" id="423559at2759"/>
<dbReference type="InterPro" id="IPR038718">
    <property type="entry name" value="SNF2-like_sf"/>
</dbReference>
<dbReference type="AlphaFoldDB" id="A0A9P4UNV6"/>
<evidence type="ECO:0000256" key="5">
    <source>
        <dbReference type="ARBA" id="ARBA00022840"/>
    </source>
</evidence>
<dbReference type="PANTHER" id="PTHR45626:SF16">
    <property type="entry name" value="ATP-DEPENDENT HELICASE ULS1"/>
    <property type="match status" value="1"/>
</dbReference>
<feature type="compositionally biased region" description="Acidic residues" evidence="7">
    <location>
        <begin position="635"/>
        <end position="649"/>
    </location>
</feature>
<evidence type="ECO:0000256" key="6">
    <source>
        <dbReference type="PROSITE-ProRule" id="PRU00175"/>
    </source>
</evidence>
<dbReference type="InterPro" id="IPR000330">
    <property type="entry name" value="SNF2_N"/>
</dbReference>
<dbReference type="PANTHER" id="PTHR45626">
    <property type="entry name" value="TRANSCRIPTION TERMINATION FACTOR 2-RELATED"/>
    <property type="match status" value="1"/>
</dbReference>
<gene>
    <name evidence="11" type="ORF">K431DRAFT_227830</name>
</gene>
<dbReference type="GO" id="GO:0008270">
    <property type="term" value="F:zinc ion binding"/>
    <property type="evidence" value="ECO:0007669"/>
    <property type="project" value="UniProtKB-KW"/>
</dbReference>
<sequence>MPGAYPTSYPVYNPTAAGGPQHVYGNNANGQKPAFLPGTWLDDARRMASNSYQTARNAFPGDQLDHLRQLITGSMHSRERASLQHRGEDDDMQIVGSRMIHNPYANHQDLWQQRYDTIASYDPEKTKEEIENLLDNIRPDEDLPDDLLVRTPEEMNVRLHKYQELGLTWLKACEEGNSKGGILADDMGLGKTIQMLSLMVSHKAERDSANKTTLIVAPVALMRQWKQEIADRIKNRHRLSVFIHHGATKKKTHHELMSYDVVITTYGSLASELKKLESLQRRRITNPDSRPLPRETCVLINTDRPWYRVILDEAQCIKNRNTQSSRAACHLNAVHRFCCTGTPMMNNVDELYSLIKFLRIKPYCVWENFRTDFALPLKSQDERQRSKAMRKLQTVCKAIMLRRTKSSKHEGRPILILPERTTDEVRPEFSQDESDFYSALDQKTQLQFNKYLRKGEVGTNYSAILVLLLRLRQACCHPHLIKDFGVQGVAGVTEDQLLEKAKQLPEEVVLRIKEAGDSFECAICCDAHPNPAIFVPCGHSSCHDCFSRIVDAANRNDGNEGNETRCHFCRSPVDPKSITDFFTFKKVHWREKLSPEELAGDEEDEEEDDSDTDSDEEGEDGNEDETLDGFIVKDDVEDESETEVGDSDGDLNIKEPVKREAIKDEPTSGGPTVKDEHDPAEDLGGSVRDAQLTLFSDITPSASKGKGKSKEAVATPKKPKKSRKAKGKQKKSANLTLAELKKMGERNMMARKKYLKRLRKNWISSAKIDQTMELLHNIMDSKEGEKVLIFSQWTSLLDLLEVPVDREGFSYRRYDGSMNPRARGDAVDDFRDPQKGVRIMLISLKAGNAGLNLNMASQVIILDPFWNPYIEEQAIDRAHRLGQQRPVKVNRVLIKDTVEDRILQLQEQKRALISEALDEKASQSIGRLGVQELAYLFGVTSDPSQRVNYRPRERR</sequence>
<dbReference type="CDD" id="cd18793">
    <property type="entry name" value="SF2_C_SNF"/>
    <property type="match status" value="1"/>
</dbReference>
<dbReference type="Pfam" id="PF00271">
    <property type="entry name" value="Helicase_C"/>
    <property type="match status" value="1"/>
</dbReference>
<dbReference type="SMART" id="SM00184">
    <property type="entry name" value="RING"/>
    <property type="match status" value="1"/>
</dbReference>
<dbReference type="InterPro" id="IPR001841">
    <property type="entry name" value="Znf_RING"/>
</dbReference>
<dbReference type="GO" id="GO:0016787">
    <property type="term" value="F:hydrolase activity"/>
    <property type="evidence" value="ECO:0007669"/>
    <property type="project" value="UniProtKB-KW"/>
</dbReference>
<evidence type="ECO:0000259" key="10">
    <source>
        <dbReference type="PROSITE" id="PS51194"/>
    </source>
</evidence>
<dbReference type="InterPro" id="IPR027417">
    <property type="entry name" value="P-loop_NTPase"/>
</dbReference>
<organism evidence="11 12">
    <name type="scientific">Polychaeton citri CBS 116435</name>
    <dbReference type="NCBI Taxonomy" id="1314669"/>
    <lineage>
        <taxon>Eukaryota</taxon>
        <taxon>Fungi</taxon>
        <taxon>Dikarya</taxon>
        <taxon>Ascomycota</taxon>
        <taxon>Pezizomycotina</taxon>
        <taxon>Dothideomycetes</taxon>
        <taxon>Dothideomycetidae</taxon>
        <taxon>Capnodiales</taxon>
        <taxon>Capnodiaceae</taxon>
        <taxon>Polychaeton</taxon>
    </lineage>
</organism>
<dbReference type="InterPro" id="IPR014001">
    <property type="entry name" value="Helicase_ATP-bd"/>
</dbReference>
<dbReference type="InterPro" id="IPR050628">
    <property type="entry name" value="SNF2_RAD54_helicase_TF"/>
</dbReference>
<feature type="compositionally biased region" description="Basic residues" evidence="7">
    <location>
        <begin position="717"/>
        <end position="731"/>
    </location>
</feature>
<keyword evidence="3" id="KW-0378">Hydrolase</keyword>
<feature type="compositionally biased region" description="Acidic residues" evidence="7">
    <location>
        <begin position="598"/>
        <end position="627"/>
    </location>
</feature>
<dbReference type="EMBL" id="MU003806">
    <property type="protein sequence ID" value="KAF2719821.1"/>
    <property type="molecule type" value="Genomic_DNA"/>
</dbReference>
<keyword evidence="4" id="KW-0347">Helicase</keyword>
<dbReference type="Gene3D" id="3.40.50.10810">
    <property type="entry name" value="Tandem AAA-ATPase domain"/>
    <property type="match status" value="1"/>
</dbReference>
<dbReference type="InterPro" id="IPR001650">
    <property type="entry name" value="Helicase_C-like"/>
</dbReference>
<dbReference type="InterPro" id="IPR049730">
    <property type="entry name" value="SNF2/RAD54-like_C"/>
</dbReference>
<proteinExistence type="inferred from homology"/>
<evidence type="ECO:0000313" key="12">
    <source>
        <dbReference type="Proteomes" id="UP000799441"/>
    </source>
</evidence>